<keyword evidence="2" id="KW-0472">Membrane</keyword>
<feature type="signal peptide" evidence="3">
    <location>
        <begin position="1"/>
        <end position="27"/>
    </location>
</feature>
<dbReference type="InterPro" id="IPR000184">
    <property type="entry name" value="Bac_surfAg_D15"/>
</dbReference>
<reference evidence="6" key="1">
    <citation type="journal article" date="2019" name="Int. J. Syst. Evol. Microbiol.">
        <title>The Global Catalogue of Microorganisms (GCM) 10K type strain sequencing project: providing services to taxonomists for standard genome sequencing and annotation.</title>
        <authorList>
            <consortium name="The Broad Institute Genomics Platform"/>
            <consortium name="The Broad Institute Genome Sequencing Center for Infectious Disease"/>
            <person name="Wu L."/>
            <person name="Ma J."/>
        </authorList>
    </citation>
    <scope>NUCLEOTIDE SEQUENCE [LARGE SCALE GENOMIC DNA]</scope>
    <source>
        <strain evidence="6">KACC 12508</strain>
    </source>
</reference>
<comment type="subcellular location">
    <subcellularLocation>
        <location evidence="1">Membrane</location>
    </subcellularLocation>
</comment>
<dbReference type="RefSeq" id="WP_382269936.1">
    <property type="nucleotide sequence ID" value="NZ_JBHTBU010000001.1"/>
</dbReference>
<evidence type="ECO:0000256" key="3">
    <source>
        <dbReference type="SAM" id="SignalP"/>
    </source>
</evidence>
<evidence type="ECO:0000313" key="6">
    <source>
        <dbReference type="Proteomes" id="UP001596542"/>
    </source>
</evidence>
<comment type="caution">
    <text evidence="5">The sequence shown here is derived from an EMBL/GenBank/DDBJ whole genome shotgun (WGS) entry which is preliminary data.</text>
</comment>
<dbReference type="SUPFAM" id="SSF56935">
    <property type="entry name" value="Porins"/>
    <property type="match status" value="1"/>
</dbReference>
<keyword evidence="6" id="KW-1185">Reference proteome</keyword>
<sequence>MTILRPAASFVLYLLVLSIAGIGICHAQSDALSATHEMTANVNDAGKFSEEAEKKPVKKTNFVVLPIPQSNPALGSGLTLVGLALYNPNESERPWISGVAVMKAGSSSMVGIVQQATFMQNRLRVIAGIGHADLDLKFYGIGTAAGDRGVSIPLNQVGTGGMVQALYQVGDHWFLGLRYQNTHLKSAMDLSQLPRIGAVIPEADLRRTTASLGPAIEYDSRDDGFYPTTGTYAKANLNFYTSAFGSDVNFRQFSASWNRYWPYSAGVVVAGRVATCVVGGNVPFSDLCMYGRNNDLRGYTTGQYRDKAMLAAQAEVRWSLAHRWGAVAFGGIGSIGPSFNELLQQKMLPSIGAGLRWQASKDYKMNVSLDVAFTKDDRAVYLYVGEAF</sequence>
<evidence type="ECO:0000256" key="1">
    <source>
        <dbReference type="ARBA" id="ARBA00004370"/>
    </source>
</evidence>
<evidence type="ECO:0000256" key="2">
    <source>
        <dbReference type="ARBA" id="ARBA00023136"/>
    </source>
</evidence>
<name>A0ABW2I703_9BURK</name>
<evidence type="ECO:0000259" key="4">
    <source>
        <dbReference type="Pfam" id="PF01103"/>
    </source>
</evidence>
<organism evidence="5 6">
    <name type="scientific">Herminiimonas glaciei</name>
    <dbReference type="NCBI Taxonomy" id="523788"/>
    <lineage>
        <taxon>Bacteria</taxon>
        <taxon>Pseudomonadati</taxon>
        <taxon>Pseudomonadota</taxon>
        <taxon>Betaproteobacteria</taxon>
        <taxon>Burkholderiales</taxon>
        <taxon>Oxalobacteraceae</taxon>
        <taxon>Herminiimonas</taxon>
    </lineage>
</organism>
<dbReference type="EMBL" id="JBHTBU010000001">
    <property type="protein sequence ID" value="MFC7286759.1"/>
    <property type="molecule type" value="Genomic_DNA"/>
</dbReference>
<evidence type="ECO:0000313" key="5">
    <source>
        <dbReference type="EMBL" id="MFC7286759.1"/>
    </source>
</evidence>
<gene>
    <name evidence="5" type="ORF">ACFQPC_01805</name>
</gene>
<keyword evidence="3" id="KW-0732">Signal</keyword>
<dbReference type="Pfam" id="PF01103">
    <property type="entry name" value="Omp85"/>
    <property type="match status" value="1"/>
</dbReference>
<feature type="chain" id="PRO_5046518317" evidence="3">
    <location>
        <begin position="28"/>
        <end position="388"/>
    </location>
</feature>
<feature type="domain" description="Bacterial surface antigen (D15)" evidence="4">
    <location>
        <begin position="154"/>
        <end position="359"/>
    </location>
</feature>
<accession>A0ABW2I703</accession>
<protein>
    <submittedName>
        <fullName evidence="5">BamA/TamA family outer membrane protein</fullName>
    </submittedName>
</protein>
<dbReference type="Gene3D" id="2.40.160.50">
    <property type="entry name" value="membrane protein fhac: a member of the omp85/tpsb transporter family"/>
    <property type="match status" value="1"/>
</dbReference>
<proteinExistence type="predicted"/>
<dbReference type="Proteomes" id="UP001596542">
    <property type="component" value="Unassembled WGS sequence"/>
</dbReference>